<evidence type="ECO:0000256" key="4">
    <source>
        <dbReference type="ARBA" id="ARBA00022723"/>
    </source>
</evidence>
<keyword evidence="5" id="KW-0378">Hydrolase</keyword>
<evidence type="ECO:0000256" key="1">
    <source>
        <dbReference type="ARBA" id="ARBA00001946"/>
    </source>
</evidence>
<dbReference type="InterPro" id="IPR029060">
    <property type="entry name" value="PIN-like_dom_sf"/>
</dbReference>
<evidence type="ECO:0000259" key="8">
    <source>
        <dbReference type="Pfam" id="PF01850"/>
    </source>
</evidence>
<dbReference type="PANTHER" id="PTHR33653:SF1">
    <property type="entry name" value="RIBONUCLEASE VAPC2"/>
    <property type="match status" value="1"/>
</dbReference>
<protein>
    <submittedName>
        <fullName evidence="9">VapC toxin family PIN domain ribonuclease</fullName>
    </submittedName>
</protein>
<keyword evidence="4" id="KW-0479">Metal-binding</keyword>
<dbReference type="Pfam" id="PF01850">
    <property type="entry name" value="PIN"/>
    <property type="match status" value="1"/>
</dbReference>
<comment type="cofactor">
    <cofactor evidence="1">
        <name>Mg(2+)</name>
        <dbReference type="ChEBI" id="CHEBI:18420"/>
    </cofactor>
</comment>
<keyword evidence="6" id="KW-0460">Magnesium</keyword>
<dbReference type="AlphaFoldDB" id="A0A2T6GQ14"/>
<dbReference type="Gene3D" id="3.40.50.1010">
    <property type="entry name" value="5'-nuclease"/>
    <property type="match status" value="1"/>
</dbReference>
<evidence type="ECO:0000313" key="9">
    <source>
        <dbReference type="EMBL" id="PUA46258.1"/>
    </source>
</evidence>
<dbReference type="GO" id="GO:0046872">
    <property type="term" value="F:metal ion binding"/>
    <property type="evidence" value="ECO:0007669"/>
    <property type="project" value="UniProtKB-KW"/>
</dbReference>
<dbReference type="RefSeq" id="WP_108544849.1">
    <property type="nucleotide sequence ID" value="NZ_PYJM01000002.1"/>
</dbReference>
<comment type="caution">
    <text evidence="9">The sequence shown here is derived from an EMBL/GenBank/DDBJ whole genome shotgun (WGS) entry which is preliminary data.</text>
</comment>
<evidence type="ECO:0000256" key="5">
    <source>
        <dbReference type="ARBA" id="ARBA00022801"/>
    </source>
</evidence>
<dbReference type="PANTHER" id="PTHR33653">
    <property type="entry name" value="RIBONUCLEASE VAPC2"/>
    <property type="match status" value="1"/>
</dbReference>
<comment type="similarity">
    <text evidence="7">Belongs to the PINc/VapC protein family.</text>
</comment>
<evidence type="ECO:0000256" key="2">
    <source>
        <dbReference type="ARBA" id="ARBA00022649"/>
    </source>
</evidence>
<evidence type="ECO:0000313" key="10">
    <source>
        <dbReference type="Proteomes" id="UP000244178"/>
    </source>
</evidence>
<keyword evidence="3" id="KW-0540">Nuclease</keyword>
<organism evidence="9 10">
    <name type="scientific">Pseudomonas protegens</name>
    <dbReference type="NCBI Taxonomy" id="380021"/>
    <lineage>
        <taxon>Bacteria</taxon>
        <taxon>Pseudomonadati</taxon>
        <taxon>Pseudomonadota</taxon>
        <taxon>Gammaproteobacteria</taxon>
        <taxon>Pseudomonadales</taxon>
        <taxon>Pseudomonadaceae</taxon>
        <taxon>Pseudomonas</taxon>
    </lineage>
</organism>
<dbReference type="SUPFAM" id="SSF88723">
    <property type="entry name" value="PIN domain-like"/>
    <property type="match status" value="1"/>
</dbReference>
<gene>
    <name evidence="9" type="ORF">C5U62_12465</name>
</gene>
<proteinExistence type="inferred from homology"/>
<dbReference type="EMBL" id="PYJM01000002">
    <property type="protein sequence ID" value="PUA46258.1"/>
    <property type="molecule type" value="Genomic_DNA"/>
</dbReference>
<dbReference type="InterPro" id="IPR050556">
    <property type="entry name" value="Type_II_TA_system_RNase"/>
</dbReference>
<dbReference type="InterPro" id="IPR002716">
    <property type="entry name" value="PIN_dom"/>
</dbReference>
<dbReference type="GO" id="GO:0016787">
    <property type="term" value="F:hydrolase activity"/>
    <property type="evidence" value="ECO:0007669"/>
    <property type="project" value="UniProtKB-KW"/>
</dbReference>
<evidence type="ECO:0000256" key="6">
    <source>
        <dbReference type="ARBA" id="ARBA00022842"/>
    </source>
</evidence>
<keyword evidence="2" id="KW-1277">Toxin-antitoxin system</keyword>
<name>A0A2T6GQ14_9PSED</name>
<accession>A0A2T6GQ14</accession>
<reference evidence="9 10" key="1">
    <citation type="submission" date="2018-03" db="EMBL/GenBank/DDBJ databases">
        <title>Draft genome sequence of the plant growth promoting rhizobacterium Pseudomonas protegens strain BNJ-SS-45 isolated from wheat (Triticum aestivum) rhizosphere.</title>
        <authorList>
            <person name="Bajpai A."/>
            <person name="Shende K."/>
            <person name="Meena N."/>
            <person name="Upadhyayula S.R."/>
            <person name="Suravajhala P."/>
            <person name="Medicherla K.M."/>
            <person name="Johri B.N."/>
        </authorList>
    </citation>
    <scope>NUCLEOTIDE SEQUENCE [LARGE SCALE GENOMIC DNA]</scope>
    <source>
        <strain evidence="9 10">BNJ-SS-45</strain>
    </source>
</reference>
<feature type="domain" description="PIN" evidence="8">
    <location>
        <begin position="3"/>
        <end position="119"/>
    </location>
</feature>
<sequence>MFLLDTHVISELRKPKANHGVKAWAHGIAPTSLFLSAITVPGLETDILQVERRAPDQGNLLRNWLERRVLPAFAGRILAIDSAVALRCAQLHVPDRSNECAALIAATALVHGLTMVTRNVKDFETCGVRLLNPWKN</sequence>
<dbReference type="CDD" id="cd18746">
    <property type="entry name" value="PIN_VapC4-5_FitB-like"/>
    <property type="match status" value="1"/>
</dbReference>
<dbReference type="Proteomes" id="UP000244178">
    <property type="component" value="Unassembled WGS sequence"/>
</dbReference>
<evidence type="ECO:0000256" key="3">
    <source>
        <dbReference type="ARBA" id="ARBA00022722"/>
    </source>
</evidence>
<dbReference type="GO" id="GO:0004518">
    <property type="term" value="F:nuclease activity"/>
    <property type="evidence" value="ECO:0007669"/>
    <property type="project" value="UniProtKB-KW"/>
</dbReference>
<evidence type="ECO:0000256" key="7">
    <source>
        <dbReference type="ARBA" id="ARBA00038093"/>
    </source>
</evidence>